<evidence type="ECO:0000256" key="4">
    <source>
        <dbReference type="RuleBase" id="RU367058"/>
    </source>
</evidence>
<dbReference type="PANTHER" id="PTHR10196:SF57">
    <property type="entry name" value="XYLULOSE KINASE"/>
    <property type="match status" value="1"/>
</dbReference>
<dbReference type="GO" id="GO:0004856">
    <property type="term" value="F:D-xylulokinase activity"/>
    <property type="evidence" value="ECO:0007669"/>
    <property type="project" value="UniProtKB-UniRule"/>
</dbReference>
<name>A0A836GFG9_9HYME</name>
<feature type="compositionally biased region" description="Basic and acidic residues" evidence="5">
    <location>
        <begin position="1"/>
        <end position="22"/>
    </location>
</feature>
<keyword evidence="4" id="KW-0067">ATP-binding</keyword>
<feature type="domain" description="Carbohydrate kinase FGGY C-terminal" evidence="7">
    <location>
        <begin position="475"/>
        <end position="657"/>
    </location>
</feature>
<dbReference type="SUPFAM" id="SSF53067">
    <property type="entry name" value="Actin-like ATPase domain"/>
    <property type="match status" value="2"/>
</dbReference>
<comment type="similarity">
    <text evidence="1 4">Belongs to the FGGY kinase family.</text>
</comment>
<sequence length="716" mass="79998">MDPECIVKDTETEGAEDKRRGEASGLGGVRRATLVSPPCVVVVPEEVFLHWPSSSPSPSSSTSSSSSSPSAGPMAATTTSATPLHAWRRDPESLEHLSLEVCYIPYNINTLSKRYPENIHITYFLQEISKGYRDVFRTSFRDLFCQSGERTRCRERIATVTFFPYRSYDEPTPILRMNGSMEPSTATYLGLDLSTQQLKAVVVDDNLAILHETSVQFDNDLPEFRTYGGVIRKKEEPHVVVVPSLMWIKALDMILDKLRVCGVDFSKVAAISGCAQQHGTVYWNKGSRNRLQCLDPIKFLHEQFATSFSVTHSPIWMDSSTSKECSVLEEIVGGPHELAEITGSRAYERFSGPQIAKIARTKPEAYCSTERISLVSNFIASLFLGDYAPIDWSDGSGMNLLNICTKDWDDMLLETCASGLREKLGNPVSSYSDIGPISPYFVERFSFNEKCRIIAFTGDNPGSLIGMRLKEGDIACSLGTSDTLLLWLNKPKTITDGHVLCNPIDDEAYMALLCFKNGSLTRERIRDDTAQGSWQIFNELLESTPRGNFGNFALYYDIQEILPFVIGDYRYNKANDEISRYSSKEVEVRALIEGQFVAKRAYAEDFGFVIGRNTRIIATGGASINKAILQVLSDVFNSPVYILEAANSAMMGAAYQAKHGLLQNNCSFDEITCCLPELTLVCQPYDDAESIYKPMTVRYRKIIDQILKKRSEQKHV</sequence>
<feature type="region of interest" description="Disordered" evidence="5">
    <location>
        <begin position="1"/>
        <end position="28"/>
    </location>
</feature>
<keyword evidence="3 4" id="KW-0418">Kinase</keyword>
<dbReference type="EC" id="2.7.1.17" evidence="4"/>
<dbReference type="PANTHER" id="PTHR10196">
    <property type="entry name" value="SUGAR KINASE"/>
    <property type="match status" value="1"/>
</dbReference>
<reference evidence="8" key="1">
    <citation type="submission" date="2020-03" db="EMBL/GenBank/DDBJ databases">
        <title>Relaxed selection underlies rapid genomic changes in the transitions from sociality to social parasitism in ants.</title>
        <authorList>
            <person name="Bi X."/>
        </authorList>
    </citation>
    <scope>NUCLEOTIDE SEQUENCE</scope>
    <source>
        <strain evidence="8">BGI-DK2014a</strain>
        <tissue evidence="8">Whole body</tissue>
    </source>
</reference>
<keyword evidence="4" id="KW-0859">Xylose metabolism</keyword>
<keyword evidence="2 4" id="KW-0808">Transferase</keyword>
<keyword evidence="4" id="KW-0547">Nucleotide-binding</keyword>
<evidence type="ECO:0000313" key="8">
    <source>
        <dbReference type="EMBL" id="KAG5340779.1"/>
    </source>
</evidence>
<dbReference type="GO" id="GO:0042732">
    <property type="term" value="P:D-xylose metabolic process"/>
    <property type="evidence" value="ECO:0007669"/>
    <property type="project" value="UniProtKB-UniRule"/>
</dbReference>
<feature type="non-terminal residue" evidence="8">
    <location>
        <position position="716"/>
    </location>
</feature>
<dbReference type="Gene3D" id="3.30.420.40">
    <property type="match status" value="2"/>
</dbReference>
<comment type="caution">
    <text evidence="8">The sequence shown here is derived from an EMBL/GenBank/DDBJ whole genome shotgun (WGS) entry which is preliminary data.</text>
</comment>
<keyword evidence="9" id="KW-1185">Reference proteome</keyword>
<dbReference type="InterPro" id="IPR043129">
    <property type="entry name" value="ATPase_NBD"/>
</dbReference>
<accession>A0A836GFG9</accession>
<feature type="region of interest" description="Disordered" evidence="5">
    <location>
        <begin position="52"/>
        <end position="85"/>
    </location>
</feature>
<dbReference type="GO" id="GO:0005829">
    <property type="term" value="C:cytosol"/>
    <property type="evidence" value="ECO:0007669"/>
    <property type="project" value="TreeGrafter"/>
</dbReference>
<feature type="compositionally biased region" description="Low complexity" evidence="5">
    <location>
        <begin position="52"/>
        <end position="83"/>
    </location>
</feature>
<dbReference type="Pfam" id="PF02782">
    <property type="entry name" value="FGGY_C"/>
    <property type="match status" value="1"/>
</dbReference>
<organism evidence="8 9">
    <name type="scientific">Acromyrmex charruanus</name>
    <dbReference type="NCBI Taxonomy" id="2715315"/>
    <lineage>
        <taxon>Eukaryota</taxon>
        <taxon>Metazoa</taxon>
        <taxon>Ecdysozoa</taxon>
        <taxon>Arthropoda</taxon>
        <taxon>Hexapoda</taxon>
        <taxon>Insecta</taxon>
        <taxon>Pterygota</taxon>
        <taxon>Neoptera</taxon>
        <taxon>Endopterygota</taxon>
        <taxon>Hymenoptera</taxon>
        <taxon>Apocrita</taxon>
        <taxon>Aculeata</taxon>
        <taxon>Formicoidea</taxon>
        <taxon>Formicidae</taxon>
        <taxon>Myrmicinae</taxon>
        <taxon>Acromyrmex</taxon>
    </lineage>
</organism>
<evidence type="ECO:0000256" key="5">
    <source>
        <dbReference type="SAM" id="MobiDB-lite"/>
    </source>
</evidence>
<comment type="function">
    <text evidence="4">Phosphorylates D-xylulose to produce D-xylulose 5-phosphate, a molecule that may play an important role in the regulation of glucose metabolism and lipogenesis.</text>
</comment>
<feature type="non-terminal residue" evidence="8">
    <location>
        <position position="1"/>
    </location>
</feature>
<dbReference type="FunFam" id="3.30.420.40:FF:000118">
    <property type="entry name" value="Xylulose kinase 2"/>
    <property type="match status" value="1"/>
</dbReference>
<dbReference type="AlphaFoldDB" id="A0A836GFG9"/>
<dbReference type="GO" id="GO:0005524">
    <property type="term" value="F:ATP binding"/>
    <property type="evidence" value="ECO:0007669"/>
    <property type="project" value="UniProtKB-KW"/>
</dbReference>
<evidence type="ECO:0000256" key="3">
    <source>
        <dbReference type="ARBA" id="ARBA00022777"/>
    </source>
</evidence>
<feature type="domain" description="Carbohydrate kinase FGGY N-terminal" evidence="6">
    <location>
        <begin position="315"/>
        <end position="466"/>
    </location>
</feature>
<evidence type="ECO:0000256" key="2">
    <source>
        <dbReference type="ARBA" id="ARBA00022679"/>
    </source>
</evidence>
<dbReference type="Pfam" id="PF00370">
    <property type="entry name" value="FGGY_N"/>
    <property type="match status" value="1"/>
</dbReference>
<gene>
    <name evidence="8" type="primary">Xylb</name>
    <name evidence="8" type="ORF">G6Z76_0014000</name>
</gene>
<dbReference type="InterPro" id="IPR018485">
    <property type="entry name" value="FGGY_C"/>
</dbReference>
<dbReference type="EMBL" id="JAANIC010003352">
    <property type="protein sequence ID" value="KAG5340779.1"/>
    <property type="molecule type" value="Genomic_DNA"/>
</dbReference>
<dbReference type="GO" id="GO:0005997">
    <property type="term" value="P:xylulose metabolic process"/>
    <property type="evidence" value="ECO:0007669"/>
    <property type="project" value="UniProtKB-UniRule"/>
</dbReference>
<keyword evidence="4" id="KW-0119">Carbohydrate metabolism</keyword>
<evidence type="ECO:0000256" key="1">
    <source>
        <dbReference type="ARBA" id="ARBA00009156"/>
    </source>
</evidence>
<evidence type="ECO:0000259" key="6">
    <source>
        <dbReference type="Pfam" id="PF00370"/>
    </source>
</evidence>
<proteinExistence type="inferred from homology"/>
<dbReference type="CDD" id="cd07776">
    <property type="entry name" value="ASKHA_NBD_FGGY_SpXK-like"/>
    <property type="match status" value="1"/>
</dbReference>
<evidence type="ECO:0000313" key="9">
    <source>
        <dbReference type="Proteomes" id="UP000669903"/>
    </source>
</evidence>
<dbReference type="InterPro" id="IPR042024">
    <property type="entry name" value="D-XK_euk"/>
</dbReference>
<dbReference type="InterPro" id="IPR018484">
    <property type="entry name" value="FGGY_N"/>
</dbReference>
<comment type="catalytic activity">
    <reaction evidence="4">
        <text>D-xylulose + ATP = D-xylulose 5-phosphate + ADP + H(+)</text>
        <dbReference type="Rhea" id="RHEA:10964"/>
        <dbReference type="ChEBI" id="CHEBI:15378"/>
        <dbReference type="ChEBI" id="CHEBI:17140"/>
        <dbReference type="ChEBI" id="CHEBI:30616"/>
        <dbReference type="ChEBI" id="CHEBI:57737"/>
        <dbReference type="ChEBI" id="CHEBI:456216"/>
        <dbReference type="EC" id="2.7.1.17"/>
    </reaction>
</comment>
<protein>
    <recommendedName>
        <fullName evidence="4">Xylulose kinase</fullName>
        <ecNumber evidence="4">2.7.1.17</ecNumber>
    </recommendedName>
</protein>
<dbReference type="Proteomes" id="UP000669903">
    <property type="component" value="Unassembled WGS sequence"/>
</dbReference>
<evidence type="ECO:0000259" key="7">
    <source>
        <dbReference type="Pfam" id="PF02782"/>
    </source>
</evidence>